<feature type="domain" description="Amidase" evidence="1">
    <location>
        <begin position="16"/>
        <end position="83"/>
    </location>
</feature>
<protein>
    <recommendedName>
        <fullName evidence="1">Amidase domain-containing protein</fullName>
    </recommendedName>
</protein>
<accession>A0A6A6Y4P8</accession>
<dbReference type="PANTHER" id="PTHR46310">
    <property type="entry name" value="AMIDASE 1"/>
    <property type="match status" value="1"/>
</dbReference>
<dbReference type="Gene3D" id="3.90.1300.10">
    <property type="entry name" value="Amidase signature (AS) domain"/>
    <property type="match status" value="1"/>
</dbReference>
<reference evidence="2 4" key="1">
    <citation type="journal article" date="2020" name="Stud. Mycol.">
        <title>101 Dothideomycetes genomes: a test case for predicting lifestyles and emergence of pathogens.</title>
        <authorList>
            <person name="Haridas S."/>
            <person name="Albert R."/>
            <person name="Binder M."/>
            <person name="Bloem J."/>
            <person name="Labutti K."/>
            <person name="Salamov A."/>
            <person name="Andreopoulos B."/>
            <person name="Baker S."/>
            <person name="Barry K."/>
            <person name="Bills G."/>
            <person name="Bluhm B."/>
            <person name="Cannon C."/>
            <person name="Castanera R."/>
            <person name="Culley D."/>
            <person name="Daum C."/>
            <person name="Ezra D."/>
            <person name="Gonzalez J."/>
            <person name="Henrissat B."/>
            <person name="Kuo A."/>
            <person name="Liang C."/>
            <person name="Lipzen A."/>
            <person name="Lutzoni F."/>
            <person name="Magnuson J."/>
            <person name="Mondo S."/>
            <person name="Nolan M."/>
            <person name="Ohm R."/>
            <person name="Pangilinan J."/>
            <person name="Park H.-J."/>
            <person name="Ramirez L."/>
            <person name="Alfaro M."/>
            <person name="Sun H."/>
            <person name="Tritt A."/>
            <person name="Yoshinaga Y."/>
            <person name="Zwiers L.-H."/>
            <person name="Turgeon B."/>
            <person name="Goodwin S."/>
            <person name="Spatafora J."/>
            <person name="Crous P."/>
            <person name="Grigoriev I."/>
        </authorList>
    </citation>
    <scope>NUCLEOTIDE SEQUENCE</scope>
    <source>
        <strain evidence="2 4">CBS 304.34</strain>
    </source>
</reference>
<dbReference type="SUPFAM" id="SSF75304">
    <property type="entry name" value="Amidase signature (AS) enzymes"/>
    <property type="match status" value="1"/>
</dbReference>
<reference evidence="4" key="3">
    <citation type="submission" date="2025-04" db="UniProtKB">
        <authorList>
            <consortium name="RefSeq"/>
        </authorList>
    </citation>
    <scope>IDENTIFICATION</scope>
    <source>
        <strain evidence="4">CBS 304.34</strain>
    </source>
</reference>
<organism evidence="2">
    <name type="scientific">Mytilinidion resinicola</name>
    <dbReference type="NCBI Taxonomy" id="574789"/>
    <lineage>
        <taxon>Eukaryota</taxon>
        <taxon>Fungi</taxon>
        <taxon>Dikarya</taxon>
        <taxon>Ascomycota</taxon>
        <taxon>Pezizomycotina</taxon>
        <taxon>Dothideomycetes</taxon>
        <taxon>Pleosporomycetidae</taxon>
        <taxon>Mytilinidiales</taxon>
        <taxon>Mytilinidiaceae</taxon>
        <taxon>Mytilinidion</taxon>
    </lineage>
</organism>
<name>A0A6A6Y4P8_9PEZI</name>
<reference evidence="4" key="2">
    <citation type="submission" date="2020-04" db="EMBL/GenBank/DDBJ databases">
        <authorList>
            <consortium name="NCBI Genome Project"/>
        </authorList>
    </citation>
    <scope>NUCLEOTIDE SEQUENCE</scope>
    <source>
        <strain evidence="4">CBS 304.34</strain>
    </source>
</reference>
<dbReference type="GeneID" id="54454122"/>
<dbReference type="Proteomes" id="UP000504636">
    <property type="component" value="Unplaced"/>
</dbReference>
<proteinExistence type="predicted"/>
<keyword evidence="3" id="KW-1185">Reference proteome</keyword>
<gene>
    <name evidence="2 4" type="ORF">BDZ99DRAFT_199527</name>
</gene>
<dbReference type="InterPro" id="IPR023631">
    <property type="entry name" value="Amidase_dom"/>
</dbReference>
<dbReference type="EMBL" id="MU003721">
    <property type="protein sequence ID" value="KAF2802767.1"/>
    <property type="molecule type" value="Genomic_DNA"/>
</dbReference>
<sequence length="99" mass="10445">MDISPQEEAAQGPSVAVAGYIWVDFGLGTDTGASIRGPESVMGLFALRPSITASDMTHIISISKFLDTTGVVCRTANVFHAISKGLYGQTVYIFPPSAH</sequence>
<evidence type="ECO:0000313" key="2">
    <source>
        <dbReference type="EMBL" id="KAF2802767.1"/>
    </source>
</evidence>
<evidence type="ECO:0000313" key="3">
    <source>
        <dbReference type="Proteomes" id="UP000504636"/>
    </source>
</evidence>
<evidence type="ECO:0000313" key="4">
    <source>
        <dbReference type="RefSeq" id="XP_033569731.1"/>
    </source>
</evidence>
<dbReference type="InterPro" id="IPR036928">
    <property type="entry name" value="AS_sf"/>
</dbReference>
<evidence type="ECO:0000259" key="1">
    <source>
        <dbReference type="Pfam" id="PF01425"/>
    </source>
</evidence>
<dbReference type="RefSeq" id="XP_033569731.1">
    <property type="nucleotide sequence ID" value="XM_033713229.1"/>
</dbReference>
<dbReference type="AlphaFoldDB" id="A0A6A6Y4P8"/>
<dbReference type="Pfam" id="PF01425">
    <property type="entry name" value="Amidase"/>
    <property type="match status" value="1"/>
</dbReference>
<dbReference type="PANTHER" id="PTHR46310:SF7">
    <property type="entry name" value="AMIDASE 1"/>
    <property type="match status" value="1"/>
</dbReference>